<accession>A0ABV6LLN2</accession>
<dbReference type="PROSITE" id="PS51257">
    <property type="entry name" value="PROKAR_LIPOPROTEIN"/>
    <property type="match status" value="1"/>
</dbReference>
<organism evidence="1 2">
    <name type="scientific">Pontibacillus salicampi</name>
    <dbReference type="NCBI Taxonomy" id="1449801"/>
    <lineage>
        <taxon>Bacteria</taxon>
        <taxon>Bacillati</taxon>
        <taxon>Bacillota</taxon>
        <taxon>Bacilli</taxon>
        <taxon>Bacillales</taxon>
        <taxon>Bacillaceae</taxon>
        <taxon>Pontibacillus</taxon>
    </lineage>
</organism>
<reference evidence="1 2" key="1">
    <citation type="submission" date="2024-09" db="EMBL/GenBank/DDBJ databases">
        <authorList>
            <person name="Sun Q."/>
            <person name="Mori K."/>
        </authorList>
    </citation>
    <scope>NUCLEOTIDE SEQUENCE [LARGE SCALE GENOMIC DNA]</scope>
    <source>
        <strain evidence="1 2">NCAIM B.02529</strain>
    </source>
</reference>
<comment type="caution">
    <text evidence="1">The sequence shown here is derived from an EMBL/GenBank/DDBJ whole genome shotgun (WGS) entry which is preliminary data.</text>
</comment>
<evidence type="ECO:0000313" key="2">
    <source>
        <dbReference type="Proteomes" id="UP001589836"/>
    </source>
</evidence>
<gene>
    <name evidence="1" type="ORF">ACFFGV_06925</name>
</gene>
<dbReference type="EMBL" id="JBHLTP010000004">
    <property type="protein sequence ID" value="MFC0523313.1"/>
    <property type="molecule type" value="Genomic_DNA"/>
</dbReference>
<evidence type="ECO:0008006" key="3">
    <source>
        <dbReference type="Google" id="ProtNLM"/>
    </source>
</evidence>
<sequence length="112" mass="12597">MKSKHAFPILIILLLVLVSGCGNKSTSLIGDWIVVEEGDPFMKGDQMTFYEDGQIALDGWYSTYEYVGDDRIKIAAFQDNSLTWNVEVTEDTVTLTATNITTSYTIKARRLH</sequence>
<dbReference type="RefSeq" id="WP_377345966.1">
    <property type="nucleotide sequence ID" value="NZ_JBHLTP010000004.1"/>
</dbReference>
<proteinExistence type="predicted"/>
<protein>
    <recommendedName>
        <fullName evidence="3">DUF5640 domain-containing protein</fullName>
    </recommendedName>
</protein>
<name>A0ABV6LLN2_9BACI</name>
<evidence type="ECO:0000313" key="1">
    <source>
        <dbReference type="EMBL" id="MFC0523313.1"/>
    </source>
</evidence>
<keyword evidence="2" id="KW-1185">Reference proteome</keyword>
<dbReference type="Proteomes" id="UP001589836">
    <property type="component" value="Unassembled WGS sequence"/>
</dbReference>